<proteinExistence type="predicted"/>
<dbReference type="InterPro" id="IPR036249">
    <property type="entry name" value="Thioredoxin-like_sf"/>
</dbReference>
<dbReference type="AlphaFoldDB" id="A0A9F7R543"/>
<dbReference type="Proteomes" id="UP000221080">
    <property type="component" value="Chromosome 9"/>
</dbReference>
<evidence type="ECO:0000259" key="4">
    <source>
        <dbReference type="Pfam" id="PF24509"/>
    </source>
</evidence>
<dbReference type="Pfam" id="PF24510">
    <property type="entry name" value="TXNDC16_3rd"/>
    <property type="match status" value="1"/>
</dbReference>
<dbReference type="SUPFAM" id="SSF52833">
    <property type="entry name" value="Thioredoxin-like"/>
    <property type="match status" value="1"/>
</dbReference>
<feature type="region of interest" description="Disordered" evidence="1">
    <location>
        <begin position="832"/>
        <end position="875"/>
    </location>
</feature>
<dbReference type="InterPro" id="IPR013766">
    <property type="entry name" value="Thioredoxin_domain"/>
</dbReference>
<keyword evidence="6" id="KW-1185">Reference proteome</keyword>
<accession>A0A9F7R543</accession>
<protein>
    <submittedName>
        <fullName evidence="7">Thioredoxin domain-containing protein 16 isoform X1</fullName>
    </submittedName>
</protein>
<dbReference type="RefSeq" id="XP_053538940.1">
    <property type="nucleotide sequence ID" value="XM_053682965.1"/>
</dbReference>
<feature type="domain" description="Thioredoxin" evidence="2">
    <location>
        <begin position="465"/>
        <end position="565"/>
    </location>
</feature>
<reference evidence="7" key="2">
    <citation type="submission" date="2025-08" db="UniProtKB">
        <authorList>
            <consortium name="RefSeq"/>
        </authorList>
    </citation>
    <scope>IDENTIFICATION</scope>
    <source>
        <tissue evidence="7">Blood</tissue>
    </source>
</reference>
<dbReference type="Pfam" id="PF24509">
    <property type="entry name" value="TXNDC16_2nd"/>
    <property type="match status" value="1"/>
</dbReference>
<dbReference type="CTD" id="57544"/>
<evidence type="ECO:0000313" key="7">
    <source>
        <dbReference type="RefSeq" id="XP_053538940.1"/>
    </source>
</evidence>
<dbReference type="PANTHER" id="PTHR22699">
    <property type="entry name" value="THIOREDOXIN DOMAIN-CONTAINING PROTEIN 16"/>
    <property type="match status" value="1"/>
</dbReference>
<evidence type="ECO:0000259" key="2">
    <source>
        <dbReference type="Pfam" id="PF00085"/>
    </source>
</evidence>
<dbReference type="InterPro" id="IPR040090">
    <property type="entry name" value="TXNDC16"/>
</dbReference>
<reference evidence="6" key="1">
    <citation type="journal article" date="2016" name="Nat. Commun.">
        <title>The channel catfish genome sequence provides insights into the evolution of scale formation in teleosts.</title>
        <authorList>
            <person name="Liu Z."/>
            <person name="Liu S."/>
            <person name="Yao J."/>
            <person name="Bao L."/>
            <person name="Zhang J."/>
            <person name="Li Y."/>
            <person name="Jiang C."/>
            <person name="Sun L."/>
            <person name="Wang R."/>
            <person name="Zhang Y."/>
            <person name="Zhou T."/>
            <person name="Zeng Q."/>
            <person name="Fu Q."/>
            <person name="Gao S."/>
            <person name="Li N."/>
            <person name="Koren S."/>
            <person name="Jiang Y."/>
            <person name="Zimin A."/>
            <person name="Xu P."/>
            <person name="Phillippy A.M."/>
            <person name="Geng X."/>
            <person name="Song L."/>
            <person name="Sun F."/>
            <person name="Li C."/>
            <person name="Wang X."/>
            <person name="Chen A."/>
            <person name="Jin Y."/>
            <person name="Yuan Z."/>
            <person name="Yang Y."/>
            <person name="Tan S."/>
            <person name="Peatman E."/>
            <person name="Lu J."/>
            <person name="Qin Z."/>
            <person name="Dunham R."/>
            <person name="Li Z."/>
            <person name="Sonstegard T."/>
            <person name="Feng J."/>
            <person name="Danzmann R.G."/>
            <person name="Schroeder S."/>
            <person name="Scheffler B."/>
            <person name="Duke M.V."/>
            <person name="Ballard L."/>
            <person name="Kucuktas H."/>
            <person name="Kaltenboeck L."/>
            <person name="Liu H."/>
            <person name="Armbruster J."/>
            <person name="Xie Y."/>
            <person name="Kirby M.L."/>
            <person name="Tian Y."/>
            <person name="Flanagan M.E."/>
            <person name="Mu W."/>
            <person name="Waldbieser G.C."/>
        </authorList>
    </citation>
    <scope>NUCLEOTIDE SEQUENCE [LARGE SCALE GENOMIC DNA]</scope>
    <source>
        <strain evidence="6">SDA103</strain>
    </source>
</reference>
<dbReference type="Pfam" id="PF13848">
    <property type="entry name" value="Thioredoxin_6"/>
    <property type="match status" value="1"/>
</dbReference>
<evidence type="ECO:0000256" key="1">
    <source>
        <dbReference type="SAM" id="MobiDB-lite"/>
    </source>
</evidence>
<dbReference type="Pfam" id="PF00085">
    <property type="entry name" value="Thioredoxin"/>
    <property type="match status" value="1"/>
</dbReference>
<dbReference type="OrthoDB" id="427280at2759"/>
<dbReference type="CDD" id="cd02961">
    <property type="entry name" value="PDI_a_family"/>
    <property type="match status" value="1"/>
</dbReference>
<evidence type="ECO:0000313" key="6">
    <source>
        <dbReference type="Proteomes" id="UP000221080"/>
    </source>
</evidence>
<sequence length="875" mass="98241">MSMQSILQSVRRIDDDVFPRLCAYIVDQEGFGIRPVFQELTKRKILDESGNEARLNEVFDSNAGMHRTRTMSTWAVVVVLLCFVSERCTSGGNPVKLLQLTAQGFKEHVQTGKTSLIYFGKGADPAVQTFLEQLETSAVALEDYGMSVATVNCSEENVADYCTEDEVMRKAYLFRGADVLRSFEIDTIFDVNAIVSHMLFTVLFNEVRYVHTPAELVGVEKVARGKTDIVMGHVPALGLPEHRALMEAAFVYGGKYQFVQTTGAPLLKHMGIADASSVQARLWFLHCKSVSRPSEPCPHTLMRKPLSTINIHSFLQLMEAPVLTEADVDPDDVDVIYNHLNVPVLFLFAQAETLHMDRSTAEILAWRLRGELGLVLIRRDSPKIKTPLRYNAAYRLPHEEVKYFTLKNVEEVVNLVRGQLFEEGKEEEAEDDEDEDHWASLDVLDDEVAESVYRDRGVTLDMESVSELTADTFTSAVAQNGLTVVLFYVKWDAVSMAFLQSYVEVADALEGVNDVTLASIDCGEWTCVCRDQNVSSFPSVLLFRLGDDTRSYRGMMGTESLYRFILLSHLPPPLFLSSSDEVLSFLEGDLYHRHCSLSPIRALGLFTPGDPDVAVFEEAAKNLRGEIILGLFEHKEAEKWAQEHSVMLPALLVSRGPGVQRRASSILFSTLQEMISHVRRAALAIFPELTVENLPWYLELRKPLLILFVGGEESAETLQSLEEMRKAERTGRLESSLPCWIHLGRTPAGRAVLETYLSYVPPLPALVLSQLSSGGKVYHFPTERPLLSENIVQWLQRIENNQEQAAGVVPDKTWRPPVPFYDFLAIMDEEAPGYAAQQRPKAKRVGRKEEDDEETRSAGRETAFKPQTSSHHTEL</sequence>
<dbReference type="Gene3D" id="3.40.30.10">
    <property type="entry name" value="Glutaredoxin"/>
    <property type="match status" value="1"/>
</dbReference>
<dbReference type="KEGG" id="ipu:108269909"/>
<evidence type="ECO:0000259" key="5">
    <source>
        <dbReference type="Pfam" id="PF24510"/>
    </source>
</evidence>
<dbReference type="InterPro" id="IPR057645">
    <property type="entry name" value="TXNDC16_3rd"/>
</dbReference>
<gene>
    <name evidence="7" type="primary">txndc16</name>
</gene>
<feature type="domain" description="TXNDC16 second thioredoxin-like" evidence="4">
    <location>
        <begin position="200"/>
        <end position="321"/>
    </location>
</feature>
<evidence type="ECO:0000259" key="3">
    <source>
        <dbReference type="Pfam" id="PF24508"/>
    </source>
</evidence>
<dbReference type="GeneID" id="108269909"/>
<name>A0A9F7R543_ICTPU</name>
<feature type="compositionally biased region" description="Polar residues" evidence="1">
    <location>
        <begin position="865"/>
        <end position="875"/>
    </location>
</feature>
<dbReference type="InterPro" id="IPR057639">
    <property type="entry name" value="TXNDC16_N"/>
</dbReference>
<dbReference type="Pfam" id="PF24508">
    <property type="entry name" value="TXNDC16_N"/>
    <property type="match status" value="1"/>
</dbReference>
<organism evidence="6 7">
    <name type="scientific">Ictalurus punctatus</name>
    <name type="common">Channel catfish</name>
    <name type="synonym">Silurus punctatus</name>
    <dbReference type="NCBI Taxonomy" id="7998"/>
    <lineage>
        <taxon>Eukaryota</taxon>
        <taxon>Metazoa</taxon>
        <taxon>Chordata</taxon>
        <taxon>Craniata</taxon>
        <taxon>Vertebrata</taxon>
        <taxon>Euteleostomi</taxon>
        <taxon>Actinopterygii</taxon>
        <taxon>Neopterygii</taxon>
        <taxon>Teleostei</taxon>
        <taxon>Ostariophysi</taxon>
        <taxon>Siluriformes</taxon>
        <taxon>Ictaluridae</taxon>
        <taxon>Ictalurus</taxon>
    </lineage>
</organism>
<dbReference type="PANTHER" id="PTHR22699:SF1">
    <property type="entry name" value="THIOREDOXIN DOMAIN-CONTAINING PROTEIN 16"/>
    <property type="match status" value="1"/>
</dbReference>
<feature type="domain" description="TXNDC16 third thioredoxin-like" evidence="5">
    <location>
        <begin position="323"/>
        <end position="411"/>
    </location>
</feature>
<dbReference type="InterPro" id="IPR057642">
    <property type="entry name" value="TXNDC16_2nd"/>
</dbReference>
<feature type="domain" description="TXNDC16 N-terminal" evidence="3">
    <location>
        <begin position="96"/>
        <end position="199"/>
    </location>
</feature>